<dbReference type="KEGG" id="kne:92178304"/>
<dbReference type="AlphaFoldDB" id="A0AAW0Z537"/>
<dbReference type="GeneID" id="92178304"/>
<comment type="similarity">
    <text evidence="6">Belongs to the ribonuclease III family. Mitochondrion-specific ribosomal protein mL44 subfamily.</text>
</comment>
<evidence type="ECO:0000256" key="7">
    <source>
        <dbReference type="ARBA" id="ARBA00035187"/>
    </source>
</evidence>
<dbReference type="Gene3D" id="1.10.1520.10">
    <property type="entry name" value="Ribonuclease III domain"/>
    <property type="match status" value="1"/>
</dbReference>
<dbReference type="GO" id="GO:0003735">
    <property type="term" value="F:structural constituent of ribosome"/>
    <property type="evidence" value="ECO:0007669"/>
    <property type="project" value="TreeGrafter"/>
</dbReference>
<evidence type="ECO:0000256" key="2">
    <source>
        <dbReference type="ARBA" id="ARBA00022884"/>
    </source>
</evidence>
<proteinExistence type="inferred from homology"/>
<reference evidence="11 12" key="1">
    <citation type="journal article" date="2024" name="bioRxiv">
        <title>Comparative genomics of Cryptococcus and Kwoniella reveals pathogenesis evolution and contrasting karyotype dynamics via intercentromeric recombination or chromosome fusion.</title>
        <authorList>
            <person name="Coelho M.A."/>
            <person name="David-Palma M."/>
            <person name="Shea T."/>
            <person name="Bowers K."/>
            <person name="McGinley-Smith S."/>
            <person name="Mohammad A.W."/>
            <person name="Gnirke A."/>
            <person name="Yurkov A.M."/>
            <person name="Nowrousian M."/>
            <person name="Sun S."/>
            <person name="Cuomo C.A."/>
            <person name="Heitman J."/>
        </authorList>
    </citation>
    <scope>NUCLEOTIDE SEQUENCE [LARGE SCALE GENOMIC DNA]</scope>
    <source>
        <strain evidence="11 12">CBS 13917</strain>
    </source>
</reference>
<sequence length="455" mass="47656">MVAGAPSLLTVRSVRSVFPPALTRRLARRRFAPSSPSSRSLHMTAPVLVSSKPTPSVVPPPTALSALLSRLSLPPSTTLHSALVACLTHPSYISDLEDTPSSSSETTENNELLSTLGNSLLGLFASEHLSTLYPLLPTFALQNAITAFVGPAALLSVARELGVSAQGGGNSPLPGYGAGSQSAGVSVRWSRTSMMEKAWKDRRENDVAKGPEKVPVGRRFEKFVSTIATKDNNGEDAGAISGDRRNGKREGFESVVASTVRAFVGLIYQEQGIHAARAFVHAHFLSRSLDLSTLFSFKNPMHVLTSVISTHLSSAGVPASSNAGIIESRLLASTGIASQSPLFLIGLFLPSGIKLAEGHGSSKAMAEHRAAVNALLSLYLVRGDQELAVMLGGSEGKGLGTKIGEYGEGLPTSAHELKLLSGGKVSSGDTEGEFQGLAWGGREAIAESSGVRRKI</sequence>
<keyword evidence="3" id="KW-0689">Ribosomal protein</keyword>
<dbReference type="EMBL" id="JBCAWK010000002">
    <property type="protein sequence ID" value="KAK8865897.1"/>
    <property type="molecule type" value="Genomic_DNA"/>
</dbReference>
<protein>
    <recommendedName>
        <fullName evidence="7">Large ribosomal subunit protein mL44</fullName>
    </recommendedName>
</protein>
<dbReference type="GO" id="GO:0006396">
    <property type="term" value="P:RNA processing"/>
    <property type="evidence" value="ECO:0007669"/>
    <property type="project" value="InterPro"/>
</dbReference>
<accession>A0AAW0Z537</accession>
<feature type="domain" description="DRBM" evidence="9">
    <location>
        <begin position="351"/>
        <end position="380"/>
    </location>
</feature>
<dbReference type="GO" id="GO:0005739">
    <property type="term" value="C:mitochondrion"/>
    <property type="evidence" value="ECO:0007669"/>
    <property type="project" value="TreeGrafter"/>
</dbReference>
<dbReference type="GO" id="GO:0003723">
    <property type="term" value="F:RNA binding"/>
    <property type="evidence" value="ECO:0007669"/>
    <property type="project" value="UniProtKB-UniRule"/>
</dbReference>
<dbReference type="InterPro" id="IPR000999">
    <property type="entry name" value="RNase_III_dom"/>
</dbReference>
<dbReference type="RefSeq" id="XP_066805376.1">
    <property type="nucleotide sequence ID" value="XM_066944175.1"/>
</dbReference>
<dbReference type="InterPro" id="IPR036389">
    <property type="entry name" value="RNase_III_sf"/>
</dbReference>
<dbReference type="PROSITE" id="PS50137">
    <property type="entry name" value="DS_RBD"/>
    <property type="match status" value="1"/>
</dbReference>
<evidence type="ECO:0000313" key="12">
    <source>
        <dbReference type="Proteomes" id="UP001388673"/>
    </source>
</evidence>
<dbReference type="CDD" id="cd00593">
    <property type="entry name" value="RIBOc"/>
    <property type="match status" value="1"/>
</dbReference>
<dbReference type="PROSITE" id="PS50142">
    <property type="entry name" value="RNASE_3_2"/>
    <property type="match status" value="1"/>
</dbReference>
<dbReference type="GO" id="GO:0004525">
    <property type="term" value="F:ribonuclease III activity"/>
    <property type="evidence" value="ECO:0007669"/>
    <property type="project" value="InterPro"/>
</dbReference>
<keyword evidence="4" id="KW-0496">Mitochondrion</keyword>
<name>A0AAW0Z537_9TREE</name>
<dbReference type="Proteomes" id="UP001388673">
    <property type="component" value="Unassembled WGS sequence"/>
</dbReference>
<evidence type="ECO:0000256" key="1">
    <source>
        <dbReference type="ARBA" id="ARBA00004173"/>
    </source>
</evidence>
<keyword evidence="5" id="KW-0687">Ribonucleoprotein</keyword>
<evidence type="ECO:0000259" key="10">
    <source>
        <dbReference type="PROSITE" id="PS50142"/>
    </source>
</evidence>
<dbReference type="Pfam" id="PF22892">
    <property type="entry name" value="DSRM_MRPL44"/>
    <property type="match status" value="1"/>
</dbReference>
<dbReference type="PANTHER" id="PTHR11207:SF32">
    <property type="entry name" value="LARGE RIBOSOMAL SUBUNIT PROTEIN ML44"/>
    <property type="match status" value="1"/>
</dbReference>
<evidence type="ECO:0000256" key="3">
    <source>
        <dbReference type="ARBA" id="ARBA00022980"/>
    </source>
</evidence>
<dbReference type="SUPFAM" id="SSF54768">
    <property type="entry name" value="dsRNA-binding domain-like"/>
    <property type="match status" value="1"/>
</dbReference>
<dbReference type="InterPro" id="IPR044444">
    <property type="entry name" value="Ribosomal_mL44_DSRM_metazoa"/>
</dbReference>
<evidence type="ECO:0000256" key="5">
    <source>
        <dbReference type="ARBA" id="ARBA00023274"/>
    </source>
</evidence>
<dbReference type="SUPFAM" id="SSF69065">
    <property type="entry name" value="RNase III domain-like"/>
    <property type="match status" value="1"/>
</dbReference>
<dbReference type="InterPro" id="IPR014720">
    <property type="entry name" value="dsRBD_dom"/>
</dbReference>
<evidence type="ECO:0000313" key="11">
    <source>
        <dbReference type="EMBL" id="KAK8865897.1"/>
    </source>
</evidence>
<dbReference type="SMART" id="SM00535">
    <property type="entry name" value="RIBOc"/>
    <property type="match status" value="1"/>
</dbReference>
<comment type="caution">
    <text evidence="11">The sequence shown here is derived from an EMBL/GenBank/DDBJ whole genome shotgun (WGS) entry which is preliminary data.</text>
</comment>
<dbReference type="Gene3D" id="3.30.160.20">
    <property type="match status" value="1"/>
</dbReference>
<evidence type="ECO:0000256" key="8">
    <source>
        <dbReference type="PROSITE-ProRule" id="PRU00266"/>
    </source>
</evidence>
<dbReference type="PANTHER" id="PTHR11207">
    <property type="entry name" value="RIBONUCLEASE III"/>
    <property type="match status" value="1"/>
</dbReference>
<comment type="subcellular location">
    <subcellularLocation>
        <location evidence="1">Mitochondrion</location>
    </subcellularLocation>
</comment>
<evidence type="ECO:0000256" key="4">
    <source>
        <dbReference type="ARBA" id="ARBA00023128"/>
    </source>
</evidence>
<feature type="domain" description="RNase III" evidence="10">
    <location>
        <begin position="64"/>
        <end position="163"/>
    </location>
</feature>
<keyword evidence="2 8" id="KW-0694">RNA-binding</keyword>
<evidence type="ECO:0000259" key="9">
    <source>
        <dbReference type="PROSITE" id="PS50137"/>
    </source>
</evidence>
<keyword evidence="12" id="KW-1185">Reference proteome</keyword>
<organism evidence="11 12">
    <name type="scientific">Kwoniella newhampshirensis</name>
    <dbReference type="NCBI Taxonomy" id="1651941"/>
    <lineage>
        <taxon>Eukaryota</taxon>
        <taxon>Fungi</taxon>
        <taxon>Dikarya</taxon>
        <taxon>Basidiomycota</taxon>
        <taxon>Agaricomycotina</taxon>
        <taxon>Tremellomycetes</taxon>
        <taxon>Tremellales</taxon>
        <taxon>Cryptococcaceae</taxon>
        <taxon>Kwoniella</taxon>
    </lineage>
</organism>
<gene>
    <name evidence="11" type="ORF">IAR55_001045</name>
</gene>
<evidence type="ECO:0000256" key="6">
    <source>
        <dbReference type="ARBA" id="ARBA00024034"/>
    </source>
</evidence>